<evidence type="ECO:0000256" key="2">
    <source>
        <dbReference type="SAM" id="MobiDB-lite"/>
    </source>
</evidence>
<evidence type="ECO:0000313" key="3">
    <source>
        <dbReference type="EMBL" id="KAK8846414.1"/>
    </source>
</evidence>
<feature type="coiled-coil region" evidence="1">
    <location>
        <begin position="357"/>
        <end position="461"/>
    </location>
</feature>
<feature type="region of interest" description="Disordered" evidence="2">
    <location>
        <begin position="180"/>
        <end position="209"/>
    </location>
</feature>
<evidence type="ECO:0008006" key="5">
    <source>
        <dbReference type="Google" id="ProtNLM"/>
    </source>
</evidence>
<accession>A0ABR2HHB2</accession>
<name>A0ABR2HHB2_9EUKA</name>
<comment type="caution">
    <text evidence="3">The sequence shown here is derived from an EMBL/GenBank/DDBJ whole genome shotgun (WGS) entry which is preliminary data.</text>
</comment>
<reference evidence="3 4" key="1">
    <citation type="submission" date="2024-04" db="EMBL/GenBank/DDBJ databases">
        <title>Tritrichomonas musculus Genome.</title>
        <authorList>
            <person name="Alves-Ferreira E."/>
            <person name="Grigg M."/>
            <person name="Lorenzi H."/>
            <person name="Galac M."/>
        </authorList>
    </citation>
    <scope>NUCLEOTIDE SEQUENCE [LARGE SCALE GENOMIC DNA]</scope>
    <source>
        <strain evidence="3 4">EAF2021</strain>
    </source>
</reference>
<feature type="coiled-coil region" evidence="1">
    <location>
        <begin position="616"/>
        <end position="894"/>
    </location>
</feature>
<feature type="compositionally biased region" description="Basic and acidic residues" evidence="2">
    <location>
        <begin position="200"/>
        <end position="209"/>
    </location>
</feature>
<evidence type="ECO:0000313" key="4">
    <source>
        <dbReference type="Proteomes" id="UP001470230"/>
    </source>
</evidence>
<keyword evidence="1" id="KW-0175">Coiled coil</keyword>
<evidence type="ECO:0000256" key="1">
    <source>
        <dbReference type="SAM" id="Coils"/>
    </source>
</evidence>
<feature type="compositionally biased region" description="Polar residues" evidence="2">
    <location>
        <begin position="180"/>
        <end position="199"/>
    </location>
</feature>
<feature type="coiled-coil region" evidence="1">
    <location>
        <begin position="14"/>
        <end position="115"/>
    </location>
</feature>
<dbReference type="EMBL" id="JAPFFF010000029">
    <property type="protein sequence ID" value="KAK8846414.1"/>
    <property type="molecule type" value="Genomic_DNA"/>
</dbReference>
<proteinExistence type="predicted"/>
<keyword evidence="4" id="KW-1185">Reference proteome</keyword>
<gene>
    <name evidence="3" type="ORF">M9Y10_020432</name>
</gene>
<protein>
    <recommendedName>
        <fullName evidence="5">Viral A-type inclusion protein</fullName>
    </recommendedName>
</protein>
<organism evidence="3 4">
    <name type="scientific">Tritrichomonas musculus</name>
    <dbReference type="NCBI Taxonomy" id="1915356"/>
    <lineage>
        <taxon>Eukaryota</taxon>
        <taxon>Metamonada</taxon>
        <taxon>Parabasalia</taxon>
        <taxon>Tritrichomonadida</taxon>
        <taxon>Tritrichomonadidae</taxon>
        <taxon>Tritrichomonas</taxon>
    </lineage>
</organism>
<sequence>MDSDDYSSDEPDELVHLQHVNDQLNADLERLQNQFNEMLNSYPKIEEVNRENNQLKKKLVDANIIIEDYKRRLNLSQNTNLYQQQKFKTNQSDEIKTLMKQVSQLKTKINMLNESHQKEIDDYNQRLMKNEKCLDKIDQENIHLNGQLSKIVSLATNYFHIQFQDVQSFCDFLLHPPPITNQIDSSDPNSKSPTTSPDKNNQKRSEEKYKKLYYDEKMKRKKLELDFLKLQKAQETNIFNKEQQKEILADIERKHQNELLQLETNYKKEIQQLKTKEIGGPKSYKTIETQADLSFSSQPTTEAHLEEFSSYAESGQTQDKKVVIEPIQGNEHNNNNNNINTQVIPAQQPIINQPEDVDHLKEQVDNLIDLLRKSEAKTLKFRQKCKQNITTIDKLKKAVGQLRRKNVSLKKKVEFNERNQKTIERQLEKASQEPPISPIDLKNKAEEVRSLKNSMKLIEELTTNQANDIQKLMTDRDKLLNILLLQNQYIHNSEGVIHRLRQRNETQNSLFSSNPVPKNKESNEKVENEKISWEFDNFPESIVSLMKPIAENDCLPVKARIRHVMSVLSKWASNLDSDYKKMVSKNDENTNQISKDFEHFRTAILTTLGEKNDCSEKEIIDKVNELTNNVLTLQQKNNELESMNQKEKEGSQNASKQVDAENLNKLQESYQESKESLKRKQIELKECKAAFLECQRSNQIEIEALKDSNNRARNELNMLQNNYNSLNDQYTQLLNKIDELKNAHQEELTEAQDEIERIQRENSNAINDFRNQAKKSIKSKDDEIVSLQSQLTEANKTIETFEESTRMTIEDMNQSKLKLERYKSKNKEQLNSMKQKEKKFSEMERHYLNTISKLQEQNKILREDNRVKEASDKLRQAEEMISQLETKVIKLNYQIQQDSLKSKSEIDLLERNNKLLIVQNKAKLMSVETDCSIKCDQLKTIYETEKKDFLCYIVQNFKSFFDLRNEMNEGTIKSVIQKIKNELTFLKNLENSIRKLTNAKEGQSTEDALTDLIISMHPQLKPSSE</sequence>
<dbReference type="Proteomes" id="UP001470230">
    <property type="component" value="Unassembled WGS sequence"/>
</dbReference>